<dbReference type="InterPro" id="IPR022496">
    <property type="entry name" value="T6A_TsaB"/>
</dbReference>
<dbReference type="CDD" id="cd24032">
    <property type="entry name" value="ASKHA_NBD_TsaB"/>
    <property type="match status" value="1"/>
</dbReference>
<dbReference type="Proteomes" id="UP000002482">
    <property type="component" value="Chromosome"/>
</dbReference>
<keyword evidence="4" id="KW-1185">Reference proteome</keyword>
<evidence type="ECO:0000313" key="3">
    <source>
        <dbReference type="EMBL" id="ADX48372.1"/>
    </source>
</evidence>
<feature type="compositionally biased region" description="Low complexity" evidence="1">
    <location>
        <begin position="231"/>
        <end position="245"/>
    </location>
</feature>
<dbReference type="HOGENOM" id="CLU_064886_2_1_4"/>
<feature type="domain" description="Gcp-like" evidence="2">
    <location>
        <begin position="41"/>
        <end position="139"/>
    </location>
</feature>
<feature type="region of interest" description="Disordered" evidence="1">
    <location>
        <begin position="231"/>
        <end position="260"/>
    </location>
</feature>
<dbReference type="RefSeq" id="WP_013596837.1">
    <property type="nucleotide sequence ID" value="NC_015138.1"/>
</dbReference>
<dbReference type="InterPro" id="IPR000905">
    <property type="entry name" value="Gcp-like_dom"/>
</dbReference>
<evidence type="ECO:0000259" key="2">
    <source>
        <dbReference type="Pfam" id="PF00814"/>
    </source>
</evidence>
<dbReference type="KEGG" id="aaa:Acav_4489"/>
<accession>F0Q9C7</accession>
<evidence type="ECO:0000256" key="1">
    <source>
        <dbReference type="SAM" id="MobiDB-lite"/>
    </source>
</evidence>
<dbReference type="Gene3D" id="3.30.420.40">
    <property type="match status" value="2"/>
</dbReference>
<dbReference type="GeneID" id="34237982"/>
<dbReference type="Pfam" id="PF00814">
    <property type="entry name" value="TsaD"/>
    <property type="match status" value="1"/>
</dbReference>
<dbReference type="GO" id="GO:0002949">
    <property type="term" value="P:tRNA threonylcarbamoyladenosine modification"/>
    <property type="evidence" value="ECO:0007669"/>
    <property type="project" value="InterPro"/>
</dbReference>
<dbReference type="AlphaFoldDB" id="F0Q9C7"/>
<organism evidence="3 4">
    <name type="scientific">Paracidovorax avenae (strain ATCC 19860 / DSM 7227 / CCUG 15838 / JCM 20985 / LMG 2117 / NCPPB 1011)</name>
    <name type="common">Acidovorax avenae</name>
    <dbReference type="NCBI Taxonomy" id="643561"/>
    <lineage>
        <taxon>Bacteria</taxon>
        <taxon>Pseudomonadati</taxon>
        <taxon>Pseudomonadota</taxon>
        <taxon>Betaproteobacteria</taxon>
        <taxon>Burkholderiales</taxon>
        <taxon>Comamonadaceae</taxon>
        <taxon>Paracidovorax</taxon>
    </lineage>
</organism>
<dbReference type="OrthoDB" id="9809995at2"/>
<dbReference type="SUPFAM" id="SSF53067">
    <property type="entry name" value="Actin-like ATPase domain"/>
    <property type="match status" value="2"/>
</dbReference>
<dbReference type="PANTHER" id="PTHR11735">
    <property type="entry name" value="TRNA N6-ADENOSINE THREONYLCARBAMOYLTRANSFERASE"/>
    <property type="match status" value="1"/>
</dbReference>
<dbReference type="InterPro" id="IPR043129">
    <property type="entry name" value="ATPase_NBD"/>
</dbReference>
<protein>
    <submittedName>
        <fullName evidence="3">Universal protein YeaZ</fullName>
    </submittedName>
</protein>
<sequence length="260" mass="25955">MHLLAFDTSTDTLSIAVQRKAADGGPARLWQRSAPGGAHASAGLLPAIRELLAEAGLSFDTLDAIVFGRGPGSFTGLRTACAVAQGLAFGARGGAGVPVLPVDTLLAVAEEARAAHGCTQVVAVLDARMDEVYAARYTWHAQGGWQGTDGDAFGLCAPEAVQVPEGHAVAGNARAAYGERLAPGTPAAAHVAALPTAAALLRLAPALLAAGQAMPASGALPRYVRDKVAQTTAERAAAREAASVAGNPSSATGAGASPQP</sequence>
<name>F0Q9C7_PARA1</name>
<dbReference type="PANTHER" id="PTHR11735:SF11">
    <property type="entry name" value="TRNA THREONYLCARBAMOYLADENOSINE BIOSYNTHESIS PROTEIN TSAB"/>
    <property type="match status" value="1"/>
</dbReference>
<evidence type="ECO:0000313" key="4">
    <source>
        <dbReference type="Proteomes" id="UP000002482"/>
    </source>
</evidence>
<reference evidence="3" key="1">
    <citation type="submission" date="2011-02" db="EMBL/GenBank/DDBJ databases">
        <title>Complete sequence of Acidovorax avenae subsp. avenae ATCC 19860.</title>
        <authorList>
            <consortium name="US DOE Joint Genome Institute"/>
            <person name="Lucas S."/>
            <person name="Copeland A."/>
            <person name="Lapidus A."/>
            <person name="Cheng J.-F."/>
            <person name="Goodwin L."/>
            <person name="Pitluck S."/>
            <person name="Chertkov O."/>
            <person name="Held B."/>
            <person name="Detter J.C."/>
            <person name="Han C."/>
            <person name="Tapia R."/>
            <person name="Land M."/>
            <person name="Hauser L."/>
            <person name="Kyrpides N."/>
            <person name="Ivanova N."/>
            <person name="Ovchinnikova G."/>
            <person name="Pagani I."/>
            <person name="Gordon S."/>
            <person name="Woyke T."/>
        </authorList>
    </citation>
    <scope>NUCLEOTIDE SEQUENCE</scope>
    <source>
        <strain evidence="3">ATCC 19860</strain>
    </source>
</reference>
<gene>
    <name evidence="3" type="ordered locus">Acav_4489</name>
</gene>
<dbReference type="NCBIfam" id="TIGR03725">
    <property type="entry name" value="T6A_YeaZ"/>
    <property type="match status" value="1"/>
</dbReference>
<dbReference type="EMBL" id="CP002521">
    <property type="protein sequence ID" value="ADX48372.1"/>
    <property type="molecule type" value="Genomic_DNA"/>
</dbReference>
<dbReference type="GO" id="GO:0005829">
    <property type="term" value="C:cytosol"/>
    <property type="evidence" value="ECO:0007669"/>
    <property type="project" value="TreeGrafter"/>
</dbReference>
<proteinExistence type="predicted"/>